<keyword evidence="5" id="KW-0378">Hydrolase</keyword>
<keyword evidence="5" id="KW-0645">Protease</keyword>
<evidence type="ECO:0000313" key="9">
    <source>
        <dbReference type="Proteomes" id="UP000317494"/>
    </source>
</evidence>
<dbReference type="VEuPathDB" id="FungiDB:SeMB42_g03092"/>
<feature type="chain" id="PRO_5021266791" description="Peptidase A1 domain-containing protein" evidence="6">
    <location>
        <begin position="22"/>
        <end position="550"/>
    </location>
</feature>
<evidence type="ECO:0000256" key="2">
    <source>
        <dbReference type="ARBA" id="ARBA00022750"/>
    </source>
</evidence>
<dbReference type="Pfam" id="PF00026">
    <property type="entry name" value="Asp"/>
    <property type="match status" value="1"/>
</dbReference>
<dbReference type="PANTHER" id="PTHR47966:SF51">
    <property type="entry name" value="BETA-SITE APP-CLEAVING ENZYME, ISOFORM A-RELATED"/>
    <property type="match status" value="1"/>
</dbReference>
<dbReference type="Proteomes" id="UP000317494">
    <property type="component" value="Unassembled WGS sequence"/>
</dbReference>
<comment type="similarity">
    <text evidence="1 5">Belongs to the peptidase A1 family.</text>
</comment>
<evidence type="ECO:0000259" key="7">
    <source>
        <dbReference type="PROSITE" id="PS51767"/>
    </source>
</evidence>
<keyword evidence="6" id="KW-0732">Signal</keyword>
<dbReference type="PANTHER" id="PTHR47966">
    <property type="entry name" value="BETA-SITE APP-CLEAVING ENZYME, ISOFORM A-RELATED"/>
    <property type="match status" value="1"/>
</dbReference>
<feature type="active site" evidence="3">
    <location>
        <position position="314"/>
    </location>
</feature>
<feature type="signal peptide" evidence="6">
    <location>
        <begin position="1"/>
        <end position="21"/>
    </location>
</feature>
<feature type="active site" evidence="3">
    <location>
        <position position="86"/>
    </location>
</feature>
<dbReference type="PROSITE" id="PS51767">
    <property type="entry name" value="PEPTIDASE_A1"/>
    <property type="match status" value="1"/>
</dbReference>
<dbReference type="STRING" id="286115.A0A507DA38"/>
<evidence type="ECO:0000256" key="1">
    <source>
        <dbReference type="ARBA" id="ARBA00007447"/>
    </source>
</evidence>
<gene>
    <name evidence="8" type="ORF">SeMB42_g03092</name>
</gene>
<keyword evidence="9" id="KW-1185">Reference proteome</keyword>
<protein>
    <recommendedName>
        <fullName evidence="7">Peptidase A1 domain-containing protein</fullName>
    </recommendedName>
</protein>
<dbReference type="GO" id="GO:0006508">
    <property type="term" value="P:proteolysis"/>
    <property type="evidence" value="ECO:0007669"/>
    <property type="project" value="UniProtKB-KW"/>
</dbReference>
<dbReference type="GO" id="GO:0004190">
    <property type="term" value="F:aspartic-type endopeptidase activity"/>
    <property type="evidence" value="ECO:0007669"/>
    <property type="project" value="UniProtKB-KW"/>
</dbReference>
<accession>A0A507DA38</accession>
<reference evidence="8 9" key="1">
    <citation type="journal article" date="2019" name="Sci. Rep.">
        <title>Comparative genomics of chytrid fungi reveal insights into the obligate biotrophic and pathogenic lifestyle of Synchytrium endobioticum.</title>
        <authorList>
            <person name="van de Vossenberg B.T.L.H."/>
            <person name="Warris S."/>
            <person name="Nguyen H.D.T."/>
            <person name="van Gent-Pelzer M.P.E."/>
            <person name="Joly D.L."/>
            <person name="van de Geest H.C."/>
            <person name="Bonants P.J.M."/>
            <person name="Smith D.S."/>
            <person name="Levesque C.A."/>
            <person name="van der Lee T.A.J."/>
        </authorList>
    </citation>
    <scope>NUCLEOTIDE SEQUENCE [LARGE SCALE GENOMIC DNA]</scope>
    <source>
        <strain evidence="8 9">MB42</strain>
    </source>
</reference>
<dbReference type="SUPFAM" id="SSF50630">
    <property type="entry name" value="Acid proteases"/>
    <property type="match status" value="1"/>
</dbReference>
<comment type="caution">
    <text evidence="8">The sequence shown here is derived from an EMBL/GenBank/DDBJ whole genome shotgun (WGS) entry which is preliminary data.</text>
</comment>
<dbReference type="InterPro" id="IPR033121">
    <property type="entry name" value="PEPTIDASE_A1"/>
</dbReference>
<organism evidence="8 9">
    <name type="scientific">Synchytrium endobioticum</name>
    <dbReference type="NCBI Taxonomy" id="286115"/>
    <lineage>
        <taxon>Eukaryota</taxon>
        <taxon>Fungi</taxon>
        <taxon>Fungi incertae sedis</taxon>
        <taxon>Chytridiomycota</taxon>
        <taxon>Chytridiomycota incertae sedis</taxon>
        <taxon>Chytridiomycetes</taxon>
        <taxon>Synchytriales</taxon>
        <taxon>Synchytriaceae</taxon>
        <taxon>Synchytrium</taxon>
    </lineage>
</organism>
<dbReference type="InterPro" id="IPR021109">
    <property type="entry name" value="Peptidase_aspartic_dom_sf"/>
</dbReference>
<dbReference type="InterPro" id="IPR001461">
    <property type="entry name" value="Aspartic_peptidase_A1"/>
</dbReference>
<dbReference type="AlphaFoldDB" id="A0A507DA38"/>
<keyword evidence="4" id="KW-1015">Disulfide bond</keyword>
<dbReference type="PROSITE" id="PS00141">
    <property type="entry name" value="ASP_PROTEASE"/>
    <property type="match status" value="2"/>
</dbReference>
<evidence type="ECO:0000256" key="5">
    <source>
        <dbReference type="RuleBase" id="RU000454"/>
    </source>
</evidence>
<dbReference type="CDD" id="cd05471">
    <property type="entry name" value="pepsin_like"/>
    <property type="match status" value="1"/>
</dbReference>
<dbReference type="EMBL" id="QEAN01000104">
    <property type="protein sequence ID" value="TPX48235.1"/>
    <property type="molecule type" value="Genomic_DNA"/>
</dbReference>
<dbReference type="InterPro" id="IPR034164">
    <property type="entry name" value="Pepsin-like_dom"/>
</dbReference>
<feature type="domain" description="Peptidase A1" evidence="7">
    <location>
        <begin position="68"/>
        <end position="432"/>
    </location>
</feature>
<dbReference type="InterPro" id="IPR001969">
    <property type="entry name" value="Aspartic_peptidase_AS"/>
</dbReference>
<dbReference type="Gene3D" id="2.40.70.10">
    <property type="entry name" value="Acid Proteases"/>
    <property type="match status" value="2"/>
</dbReference>
<evidence type="ECO:0000256" key="6">
    <source>
        <dbReference type="SAM" id="SignalP"/>
    </source>
</evidence>
<name>A0A507DA38_9FUNG</name>
<dbReference type="PRINTS" id="PR00792">
    <property type="entry name" value="PEPSIN"/>
</dbReference>
<evidence type="ECO:0000256" key="3">
    <source>
        <dbReference type="PIRSR" id="PIRSR601461-1"/>
    </source>
</evidence>
<evidence type="ECO:0000256" key="4">
    <source>
        <dbReference type="PIRSR" id="PIRSR601461-2"/>
    </source>
</evidence>
<sequence>MRSMWVVIVIVWFISASSVESKYVKLVHPPSVAVTSRIPFRLTKFRASSSDGVSKLKGSQGLLYYGALEGIVKVGTPPQAFAFILDTGSQETWVRSSNCKSGAGCPSGAASFDTTASSTWESQDRIMEYGPYGDGLDSYGRTGYDTLSIAGIGVKHQNMGAVDNITIGYGSMGADGIMGIPAANLQNKTFDSRFVPGNMYNQGVLDSPIWAFWYNNSNPVLGVSYLDGQLSLGGLDPKLYYGDIKYVPLLWDPAALNAKNLAVLSAYWFVSLTSITVGSGSNVITTKNAPASGGQSTVSGFVLNKPGEIPLLVDTGTTLTILPTRVVKAMVSALKGSPVPPETAGASGLYGPNCEALDFSKYQNISIVIGGQTLTAAPREYTIPDSEGNFCNGVFLFQADDSPPLGGGILGALSQSAFYNIFDWGNRKIGFATPSQDGAGSGLSNGANAAGVGGQPSLQLAGKSNPTRAAKTRHQPEFHAVPKGTSYVATAISPPSDDGVKPLIATLSPDEGGIKYTDQALLMSLDRSVRSKADRIASTTALCQLVKSIF</sequence>
<proteinExistence type="inferred from homology"/>
<keyword evidence="2 5" id="KW-0064">Aspartyl protease</keyword>
<evidence type="ECO:0000313" key="8">
    <source>
        <dbReference type="EMBL" id="TPX48235.1"/>
    </source>
</evidence>
<feature type="disulfide bond" evidence="4">
    <location>
        <begin position="354"/>
        <end position="391"/>
    </location>
</feature>